<reference evidence="5" key="1">
    <citation type="submission" date="2024-06" db="EMBL/GenBank/DDBJ databases">
        <title>Multi-omics analyses provide insights into the biosynthesis of the anticancer antibiotic pleurotin in Hohenbuehelia grisea.</title>
        <authorList>
            <person name="Weaver J.A."/>
            <person name="Alberti F."/>
        </authorList>
    </citation>
    <scope>NUCLEOTIDE SEQUENCE [LARGE SCALE GENOMIC DNA]</scope>
    <source>
        <strain evidence="5">T-177</strain>
    </source>
</reference>
<dbReference type="Gene3D" id="3.10.20.90">
    <property type="entry name" value="Phosphatidylinositol 3-kinase Catalytic Subunit, Chain A, domain 1"/>
    <property type="match status" value="1"/>
</dbReference>
<keyword evidence="5" id="KW-1185">Reference proteome</keyword>
<protein>
    <recommendedName>
        <fullName evidence="3">UBX domain-containing protein</fullName>
    </recommendedName>
</protein>
<dbReference type="Gene3D" id="1.10.8.10">
    <property type="entry name" value="DNA helicase RuvA subunit, C-terminal domain"/>
    <property type="match status" value="1"/>
</dbReference>
<evidence type="ECO:0000256" key="2">
    <source>
        <dbReference type="SAM" id="MobiDB-lite"/>
    </source>
</evidence>
<proteinExistence type="predicted"/>
<dbReference type="PANTHER" id="PTHR23322:SF1">
    <property type="entry name" value="FAS-ASSOCIATED FACTOR 2"/>
    <property type="match status" value="1"/>
</dbReference>
<evidence type="ECO:0000313" key="4">
    <source>
        <dbReference type="EMBL" id="KAL0958889.1"/>
    </source>
</evidence>
<dbReference type="InterPro" id="IPR036249">
    <property type="entry name" value="Thioredoxin-like_sf"/>
</dbReference>
<name>A0ABR3JSS9_9AGAR</name>
<dbReference type="InterPro" id="IPR006577">
    <property type="entry name" value="UAS"/>
</dbReference>
<organism evidence="4 5">
    <name type="scientific">Hohenbuehelia grisea</name>
    <dbReference type="NCBI Taxonomy" id="104357"/>
    <lineage>
        <taxon>Eukaryota</taxon>
        <taxon>Fungi</taxon>
        <taxon>Dikarya</taxon>
        <taxon>Basidiomycota</taxon>
        <taxon>Agaricomycotina</taxon>
        <taxon>Agaricomycetes</taxon>
        <taxon>Agaricomycetidae</taxon>
        <taxon>Agaricales</taxon>
        <taxon>Pleurotineae</taxon>
        <taxon>Pleurotaceae</taxon>
        <taxon>Hohenbuehelia</taxon>
    </lineage>
</organism>
<gene>
    <name evidence="4" type="ORF">HGRIS_014208</name>
</gene>
<dbReference type="InterPro" id="IPR001012">
    <property type="entry name" value="UBX_dom"/>
</dbReference>
<feature type="compositionally biased region" description="Acidic residues" evidence="2">
    <location>
        <begin position="599"/>
        <end position="614"/>
    </location>
</feature>
<feature type="compositionally biased region" description="Polar residues" evidence="2">
    <location>
        <begin position="86"/>
        <end position="102"/>
    </location>
</feature>
<feature type="region of interest" description="Disordered" evidence="2">
    <location>
        <begin position="579"/>
        <end position="614"/>
    </location>
</feature>
<dbReference type="SUPFAM" id="SSF54236">
    <property type="entry name" value="Ubiquitin-like"/>
    <property type="match status" value="1"/>
</dbReference>
<dbReference type="InterPro" id="IPR050730">
    <property type="entry name" value="UBX_domain-protein"/>
</dbReference>
<keyword evidence="1" id="KW-0175">Coiled coil</keyword>
<dbReference type="Gene3D" id="3.40.30.10">
    <property type="entry name" value="Glutaredoxin"/>
    <property type="match status" value="1"/>
</dbReference>
<comment type="caution">
    <text evidence="4">The sequence shown here is derived from an EMBL/GenBank/DDBJ whole genome shotgun (WGS) entry which is preliminary data.</text>
</comment>
<feature type="compositionally biased region" description="Polar residues" evidence="2">
    <location>
        <begin position="64"/>
        <end position="73"/>
    </location>
</feature>
<feature type="region of interest" description="Disordered" evidence="2">
    <location>
        <begin position="47"/>
        <end position="102"/>
    </location>
</feature>
<evidence type="ECO:0000259" key="3">
    <source>
        <dbReference type="PROSITE" id="PS50033"/>
    </source>
</evidence>
<evidence type="ECO:0000313" key="5">
    <source>
        <dbReference type="Proteomes" id="UP001556367"/>
    </source>
</evidence>
<dbReference type="SUPFAM" id="SSF52833">
    <property type="entry name" value="Thioredoxin-like"/>
    <property type="match status" value="1"/>
</dbReference>
<dbReference type="SMART" id="SM00594">
    <property type="entry name" value="UAS"/>
    <property type="match status" value="1"/>
</dbReference>
<evidence type="ECO:0000256" key="1">
    <source>
        <dbReference type="ARBA" id="ARBA00023054"/>
    </source>
</evidence>
<dbReference type="InterPro" id="IPR029071">
    <property type="entry name" value="Ubiquitin-like_domsf"/>
</dbReference>
<dbReference type="Pfam" id="PF00789">
    <property type="entry name" value="UBX"/>
    <property type="match status" value="1"/>
</dbReference>
<feature type="region of interest" description="Disordered" evidence="2">
    <location>
        <begin position="390"/>
        <end position="416"/>
    </location>
</feature>
<sequence>MEALTDTQREALAQIRDLTNGADDQVSIDVLSSVGWDVQSAAELLFGQTTSSPTRADEPDPPRASTSSATTEPLLSRMERFEVDDTQQGGTSTDIPRPRNSQTLPTGPWALIPRPILSVLALPFHLFSSLFRFIFGVLRLPLPTFNLHNIYTRRARRPTHSEGRERWVRELEEETGALCVSHYRNGAGAVASGAEAGPSSVKARGTAGDLWADGNGKKLLPDFYLGTYEEALRVAQAEARIACAILVSEEHDDVAEFKRSTLTDPTFVKKLHDNNILVWGGDVRDQEAWGAAEKLQATTYPFVAFIALQPRRNISLSDTRTSSTTTTPLLTVLSRHQGRCLPASAPTSATSLCSHLDAQLFPRVLPFLERIRTAERERVHDRQLRAEQDRAFHEAARRDKDRIEAKMREEREKEERRRAAEEEAAIAEAQRISAEEARARQAARRMDVRRWARRAVAGGAATSGGSLRVAVRLPDGSRIIKAFADTATLTVLYACVDAALIPPHLTPSTDPSSPPSGLSTTTTDPLTALESEIGGDAEWWGFQLVLAYPRKVVPWHAGVRLNEVDGLSGGGQVVVEMLNGSRQQKSGSPGKGKAAATAEEQEHDGYETESSDED</sequence>
<accession>A0ABR3JSS9</accession>
<dbReference type="PROSITE" id="PS50033">
    <property type="entry name" value="UBX"/>
    <property type="match status" value="1"/>
</dbReference>
<feature type="domain" description="UBX" evidence="3">
    <location>
        <begin position="462"/>
        <end position="551"/>
    </location>
</feature>
<dbReference type="PANTHER" id="PTHR23322">
    <property type="entry name" value="FAS-ASSOCIATED PROTEIN"/>
    <property type="match status" value="1"/>
</dbReference>
<dbReference type="EMBL" id="JASNQZ010000003">
    <property type="protein sequence ID" value="KAL0958889.1"/>
    <property type="molecule type" value="Genomic_DNA"/>
</dbReference>
<dbReference type="Proteomes" id="UP001556367">
    <property type="component" value="Unassembled WGS sequence"/>
</dbReference>